<keyword evidence="3" id="KW-1185">Reference proteome</keyword>
<evidence type="ECO:0000313" key="2">
    <source>
        <dbReference type="EMBL" id="KHJ88979.1"/>
    </source>
</evidence>
<proteinExistence type="predicted"/>
<feature type="compositionally biased region" description="Low complexity" evidence="1">
    <location>
        <begin position="56"/>
        <end position="79"/>
    </location>
</feature>
<feature type="non-terminal residue" evidence="2">
    <location>
        <position position="1"/>
    </location>
</feature>
<feature type="region of interest" description="Disordered" evidence="1">
    <location>
        <begin position="1"/>
        <end position="80"/>
    </location>
</feature>
<reference evidence="2 3" key="1">
    <citation type="submission" date="2014-03" db="EMBL/GenBank/DDBJ databases">
        <title>Draft genome of the hookworm Oesophagostomum dentatum.</title>
        <authorList>
            <person name="Mitreva M."/>
        </authorList>
    </citation>
    <scope>NUCLEOTIDE SEQUENCE [LARGE SCALE GENOMIC DNA]</scope>
    <source>
        <strain evidence="2 3">OD-Hann</strain>
    </source>
</reference>
<dbReference type="EMBL" id="KN554908">
    <property type="protein sequence ID" value="KHJ88979.1"/>
    <property type="molecule type" value="Genomic_DNA"/>
</dbReference>
<evidence type="ECO:0000256" key="1">
    <source>
        <dbReference type="SAM" id="MobiDB-lite"/>
    </source>
</evidence>
<accession>A0A0B1SVI9</accession>
<dbReference type="AlphaFoldDB" id="A0A0B1SVI9"/>
<sequence>LQTAEFSGVEASSVHDSTESSGVRDPTEYEVSGIEGSGFRENWARSLKQEEESSAEEASGTSVEGSGILSEGSGVTVEGSGEEQKDLYFLIDEFDQLPSYRVKAAEQYRIHTLSDAYVEGELVCYIEPIKRIKRRRRSLSEPGLQEMI</sequence>
<evidence type="ECO:0000313" key="3">
    <source>
        <dbReference type="Proteomes" id="UP000053660"/>
    </source>
</evidence>
<organism evidence="2 3">
    <name type="scientific">Oesophagostomum dentatum</name>
    <name type="common">Nodular worm</name>
    <dbReference type="NCBI Taxonomy" id="61180"/>
    <lineage>
        <taxon>Eukaryota</taxon>
        <taxon>Metazoa</taxon>
        <taxon>Ecdysozoa</taxon>
        <taxon>Nematoda</taxon>
        <taxon>Chromadorea</taxon>
        <taxon>Rhabditida</taxon>
        <taxon>Rhabditina</taxon>
        <taxon>Rhabditomorpha</taxon>
        <taxon>Strongyloidea</taxon>
        <taxon>Strongylidae</taxon>
        <taxon>Oesophagostomum</taxon>
    </lineage>
</organism>
<gene>
    <name evidence="2" type="ORF">OESDEN_11212</name>
</gene>
<name>A0A0B1SVI9_OESDE</name>
<protein>
    <submittedName>
        <fullName evidence="2">Uncharacterized protein</fullName>
    </submittedName>
</protein>
<dbReference type="Proteomes" id="UP000053660">
    <property type="component" value="Unassembled WGS sequence"/>
</dbReference>